<keyword evidence="5 10" id="KW-0479">Metal-binding</keyword>
<dbReference type="PANTHER" id="PTHR24300:SF398">
    <property type="entry name" value="CYTOCHROME P450, FAMILY 2, SUBFAMILY C, POLYPEPTIDE 8"/>
    <property type="match status" value="1"/>
</dbReference>
<keyword evidence="6 11" id="KW-0560">Oxidoreductase</keyword>
<dbReference type="GO" id="GO:0005737">
    <property type="term" value="C:cytoplasm"/>
    <property type="evidence" value="ECO:0007669"/>
    <property type="project" value="TreeGrafter"/>
</dbReference>
<dbReference type="PANTHER" id="PTHR24300">
    <property type="entry name" value="CYTOCHROME P450 508A4-RELATED"/>
    <property type="match status" value="1"/>
</dbReference>
<evidence type="ECO:0000256" key="3">
    <source>
        <dbReference type="ARBA" id="ARBA00010617"/>
    </source>
</evidence>
<dbReference type="GO" id="GO:0020037">
    <property type="term" value="F:heme binding"/>
    <property type="evidence" value="ECO:0007669"/>
    <property type="project" value="InterPro"/>
</dbReference>
<reference evidence="12" key="2">
    <citation type="submission" date="2025-09" db="UniProtKB">
        <authorList>
            <consortium name="Ensembl"/>
        </authorList>
    </citation>
    <scope>IDENTIFICATION</scope>
</reference>
<dbReference type="OrthoDB" id="1103324at2759"/>
<evidence type="ECO:0000256" key="8">
    <source>
        <dbReference type="ARBA" id="ARBA00023033"/>
    </source>
</evidence>
<dbReference type="InterPro" id="IPR017972">
    <property type="entry name" value="Cyt_P450_CS"/>
</dbReference>
<dbReference type="PRINTS" id="PR00385">
    <property type="entry name" value="P450"/>
</dbReference>
<name>A0A8C5QE10_9ANUR</name>
<dbReference type="GeneTree" id="ENSGT00940000165584"/>
<feature type="binding site" description="axial binding residue" evidence="10">
    <location>
        <position position="435"/>
    </location>
    <ligand>
        <name>heme</name>
        <dbReference type="ChEBI" id="CHEBI:30413"/>
    </ligand>
    <ligandPart>
        <name>Fe</name>
        <dbReference type="ChEBI" id="CHEBI:18248"/>
    </ligandPart>
</feature>
<evidence type="ECO:0000256" key="7">
    <source>
        <dbReference type="ARBA" id="ARBA00023004"/>
    </source>
</evidence>
<evidence type="ECO:0000256" key="9">
    <source>
        <dbReference type="ARBA" id="ARBA00023136"/>
    </source>
</evidence>
<reference evidence="12" key="1">
    <citation type="submission" date="2025-08" db="UniProtKB">
        <authorList>
            <consortium name="Ensembl"/>
        </authorList>
    </citation>
    <scope>IDENTIFICATION</scope>
</reference>
<dbReference type="GO" id="GO:0019373">
    <property type="term" value="P:epoxygenase P450 pathway"/>
    <property type="evidence" value="ECO:0007669"/>
    <property type="project" value="TreeGrafter"/>
</dbReference>
<keyword evidence="9" id="KW-0472">Membrane</keyword>
<dbReference type="AlphaFoldDB" id="A0A8C5QE10"/>
<dbReference type="Gene3D" id="1.10.630.10">
    <property type="entry name" value="Cytochrome P450"/>
    <property type="match status" value="1"/>
</dbReference>
<dbReference type="SUPFAM" id="SSF48264">
    <property type="entry name" value="Cytochrome P450"/>
    <property type="match status" value="1"/>
</dbReference>
<evidence type="ECO:0000256" key="11">
    <source>
        <dbReference type="RuleBase" id="RU000461"/>
    </source>
</evidence>
<keyword evidence="7 10" id="KW-0408">Iron</keyword>
<dbReference type="FunFam" id="1.10.630.10:FF:000004">
    <property type="entry name" value="cytochrome P450 2D15 isoform X1"/>
    <property type="match status" value="1"/>
</dbReference>
<dbReference type="PRINTS" id="PR00463">
    <property type="entry name" value="EP450I"/>
</dbReference>
<accession>A0A8C5QE10</accession>
<organism evidence="12 13">
    <name type="scientific">Leptobrachium leishanense</name>
    <name type="common">Leishan spiny toad</name>
    <dbReference type="NCBI Taxonomy" id="445787"/>
    <lineage>
        <taxon>Eukaryota</taxon>
        <taxon>Metazoa</taxon>
        <taxon>Chordata</taxon>
        <taxon>Craniata</taxon>
        <taxon>Vertebrata</taxon>
        <taxon>Euteleostomi</taxon>
        <taxon>Amphibia</taxon>
        <taxon>Batrachia</taxon>
        <taxon>Anura</taxon>
        <taxon>Pelobatoidea</taxon>
        <taxon>Megophryidae</taxon>
        <taxon>Leptobrachium</taxon>
    </lineage>
</organism>
<dbReference type="Pfam" id="PF00067">
    <property type="entry name" value="p450"/>
    <property type="match status" value="1"/>
</dbReference>
<evidence type="ECO:0000256" key="2">
    <source>
        <dbReference type="ARBA" id="ARBA00004370"/>
    </source>
</evidence>
<keyword evidence="13" id="KW-1185">Reference proteome</keyword>
<dbReference type="GO" id="GO:0016020">
    <property type="term" value="C:membrane"/>
    <property type="evidence" value="ECO:0007669"/>
    <property type="project" value="UniProtKB-SubCell"/>
</dbReference>
<comment type="similarity">
    <text evidence="3 11">Belongs to the cytochrome P450 family.</text>
</comment>
<dbReference type="GO" id="GO:0016712">
    <property type="term" value="F:oxidoreductase activity, acting on paired donors, with incorporation or reduction of molecular oxygen, reduced flavin or flavoprotein as one donor, and incorporation of one atom of oxygen"/>
    <property type="evidence" value="ECO:0007669"/>
    <property type="project" value="TreeGrafter"/>
</dbReference>
<sequence>MESLALFVFLFIFTLICFSTFKLYKRRLGLPPGPTPFPLVGNLLQGSTILYDTYHKFTERYGPIFTLWMGTSPMVVLCGYEVVKDALINYSKQFSYRGSLPISERLSGGYGIITTNGEPWQQTRRFTVTTLKNSGLGTRTVDLRIQEEASHLIKAVKELNGQAFDPLTLLERAVNNVINLSVFGRRWDYEDQQFQKFINTINYLLVFLRSPLGVTYSAFPGVMRCLPGRHNKIFNDTEDIKALIRSQVDSHLDTLDMDSPRDFIDSFLIRMKKEKVQQDSVFSRENLVISAFEFFIAGTETTSNTVQFSLLVMIKYPQIQERVRQEIHTVIGTNRLPTLADRLELPYTNAVVHEIMRFLDLVPLSLPHKVMEDTAFRGFTIPKGTTIIPVLGSVLSDPAHWAKPKEFYPEHFLDQNGKFCMNDAFIPFSAGKRICPGEGVARSEAFLFLASLVQNFTFRAVSLPHTLNLERMRRDFRKKGLVYSLKAHPWVPSL</sequence>
<dbReference type="GO" id="GO:0008392">
    <property type="term" value="F:arachidonate epoxygenase activity"/>
    <property type="evidence" value="ECO:0007669"/>
    <property type="project" value="TreeGrafter"/>
</dbReference>
<evidence type="ECO:0000256" key="4">
    <source>
        <dbReference type="ARBA" id="ARBA00022617"/>
    </source>
</evidence>
<dbReference type="InterPro" id="IPR001128">
    <property type="entry name" value="Cyt_P450"/>
</dbReference>
<evidence type="ECO:0000256" key="5">
    <source>
        <dbReference type="ARBA" id="ARBA00022723"/>
    </source>
</evidence>
<keyword evidence="4 10" id="KW-0349">Heme</keyword>
<dbReference type="Ensembl" id="ENSLLET00000037792.1">
    <property type="protein sequence ID" value="ENSLLEP00000036390.1"/>
    <property type="gene ID" value="ENSLLEG00000023050.1"/>
</dbReference>
<dbReference type="InterPro" id="IPR050182">
    <property type="entry name" value="Cytochrome_P450_fam2"/>
</dbReference>
<dbReference type="InterPro" id="IPR002401">
    <property type="entry name" value="Cyt_P450_E_grp-I"/>
</dbReference>
<evidence type="ECO:0008006" key="14">
    <source>
        <dbReference type="Google" id="ProtNLM"/>
    </source>
</evidence>
<dbReference type="InterPro" id="IPR036396">
    <property type="entry name" value="Cyt_P450_sf"/>
</dbReference>
<evidence type="ECO:0000256" key="1">
    <source>
        <dbReference type="ARBA" id="ARBA00001971"/>
    </source>
</evidence>
<protein>
    <recommendedName>
        <fullName evidence="14">Cytochrome P450</fullName>
    </recommendedName>
</protein>
<evidence type="ECO:0000313" key="13">
    <source>
        <dbReference type="Proteomes" id="UP000694569"/>
    </source>
</evidence>
<comment type="subcellular location">
    <subcellularLocation>
        <location evidence="2">Membrane</location>
    </subcellularLocation>
</comment>
<evidence type="ECO:0000313" key="12">
    <source>
        <dbReference type="Ensembl" id="ENSLLEP00000036390.1"/>
    </source>
</evidence>
<keyword evidence="8 11" id="KW-0503">Monooxygenase</keyword>
<dbReference type="GO" id="GO:0005506">
    <property type="term" value="F:iron ion binding"/>
    <property type="evidence" value="ECO:0007669"/>
    <property type="project" value="InterPro"/>
</dbReference>
<evidence type="ECO:0000256" key="10">
    <source>
        <dbReference type="PIRSR" id="PIRSR602401-1"/>
    </source>
</evidence>
<comment type="cofactor">
    <cofactor evidence="1 10">
        <name>heme</name>
        <dbReference type="ChEBI" id="CHEBI:30413"/>
    </cofactor>
</comment>
<dbReference type="PROSITE" id="PS00086">
    <property type="entry name" value="CYTOCHROME_P450"/>
    <property type="match status" value="1"/>
</dbReference>
<dbReference type="Proteomes" id="UP000694569">
    <property type="component" value="Unplaced"/>
</dbReference>
<evidence type="ECO:0000256" key="6">
    <source>
        <dbReference type="ARBA" id="ARBA00023002"/>
    </source>
</evidence>
<dbReference type="GO" id="GO:0006805">
    <property type="term" value="P:xenobiotic metabolic process"/>
    <property type="evidence" value="ECO:0007669"/>
    <property type="project" value="TreeGrafter"/>
</dbReference>
<proteinExistence type="inferred from homology"/>